<protein>
    <submittedName>
        <fullName evidence="2">Uncharacterized protein</fullName>
    </submittedName>
</protein>
<sequence length="93" mass="10189">MTDKNYRLKTTNHNGEPTVNQKIGGTIKAGNDKIAKTLFGANAKIEKGVVGTYKKIESAFVDKFLEEVPDEVSQAKPAQDKTTKPVDKPTEQP</sequence>
<evidence type="ECO:0000256" key="1">
    <source>
        <dbReference type="SAM" id="MobiDB-lite"/>
    </source>
</evidence>
<feature type="region of interest" description="Disordered" evidence="1">
    <location>
        <begin position="70"/>
        <end position="93"/>
    </location>
</feature>
<dbReference type="PATRIC" id="fig|1423734.3.peg.2158"/>
<feature type="region of interest" description="Disordered" evidence="1">
    <location>
        <begin position="1"/>
        <end position="24"/>
    </location>
</feature>
<feature type="compositionally biased region" description="Basic and acidic residues" evidence="1">
    <location>
        <begin position="78"/>
        <end position="93"/>
    </location>
</feature>
<organism evidence="2 3">
    <name type="scientific">Agrilactobacillus composti DSM 18527 = JCM 14202</name>
    <dbReference type="NCBI Taxonomy" id="1423734"/>
    <lineage>
        <taxon>Bacteria</taxon>
        <taxon>Bacillati</taxon>
        <taxon>Bacillota</taxon>
        <taxon>Bacilli</taxon>
        <taxon>Lactobacillales</taxon>
        <taxon>Lactobacillaceae</taxon>
        <taxon>Agrilactobacillus</taxon>
    </lineage>
</organism>
<evidence type="ECO:0000313" key="3">
    <source>
        <dbReference type="Proteomes" id="UP000051236"/>
    </source>
</evidence>
<comment type="caution">
    <text evidence="2">The sequence shown here is derived from an EMBL/GenBank/DDBJ whole genome shotgun (WGS) entry which is preliminary data.</text>
</comment>
<dbReference type="OrthoDB" id="893112at91061"/>
<dbReference type="EMBL" id="AZGA01000024">
    <property type="protein sequence ID" value="KRM34651.1"/>
    <property type="molecule type" value="Genomic_DNA"/>
</dbReference>
<dbReference type="RefSeq" id="WP_035454898.1">
    <property type="nucleotide sequence ID" value="NZ_AZGA01000024.1"/>
</dbReference>
<reference evidence="2 3" key="1">
    <citation type="journal article" date="2015" name="Genome Announc.">
        <title>Expanding the biotechnology potential of lactobacilli through comparative genomics of 213 strains and associated genera.</title>
        <authorList>
            <person name="Sun Z."/>
            <person name="Harris H.M."/>
            <person name="McCann A."/>
            <person name="Guo C."/>
            <person name="Argimon S."/>
            <person name="Zhang W."/>
            <person name="Yang X."/>
            <person name="Jeffery I.B."/>
            <person name="Cooney J.C."/>
            <person name="Kagawa T.F."/>
            <person name="Liu W."/>
            <person name="Song Y."/>
            <person name="Salvetti E."/>
            <person name="Wrobel A."/>
            <person name="Rasinkangas P."/>
            <person name="Parkhill J."/>
            <person name="Rea M.C."/>
            <person name="O'Sullivan O."/>
            <person name="Ritari J."/>
            <person name="Douillard F.P."/>
            <person name="Paul Ross R."/>
            <person name="Yang R."/>
            <person name="Briner A.E."/>
            <person name="Felis G.E."/>
            <person name="de Vos W.M."/>
            <person name="Barrangou R."/>
            <person name="Klaenhammer T.R."/>
            <person name="Caufield P.W."/>
            <person name="Cui Y."/>
            <person name="Zhang H."/>
            <person name="O'Toole P.W."/>
        </authorList>
    </citation>
    <scope>NUCLEOTIDE SEQUENCE [LARGE SCALE GENOMIC DNA]</scope>
    <source>
        <strain evidence="2 3">DSM 18527</strain>
    </source>
</reference>
<dbReference type="STRING" id="1423734.FC83_GL002137"/>
<dbReference type="AlphaFoldDB" id="X0PUS8"/>
<gene>
    <name evidence="2" type="ORF">FC83_GL002137</name>
</gene>
<feature type="compositionally biased region" description="Polar residues" evidence="1">
    <location>
        <begin position="8"/>
        <end position="23"/>
    </location>
</feature>
<dbReference type="Proteomes" id="UP000051236">
    <property type="component" value="Unassembled WGS sequence"/>
</dbReference>
<keyword evidence="3" id="KW-1185">Reference proteome</keyword>
<proteinExistence type="predicted"/>
<evidence type="ECO:0000313" key="2">
    <source>
        <dbReference type="EMBL" id="KRM34651.1"/>
    </source>
</evidence>
<accession>X0PUS8</accession>
<name>X0PUS8_9LACO</name>